<proteinExistence type="predicted"/>
<sequence length="125" mass="13704">NPGEEHIVEKADNAGEYRENAPSQTAVGRHPPGVGAPPFPEPDGCILRHNNGANPTIKSQDTPLLYRLPDWGSKQGLRPWAALKMKVEGVMLPRLLHDPNIWSDDIALTVVFTDRGMVEAISHLP</sequence>
<evidence type="ECO:0000313" key="2">
    <source>
        <dbReference type="EMBL" id="KAF4712350.1"/>
    </source>
</evidence>
<organism evidence="2 3">
    <name type="scientific">Perkinsus olseni</name>
    <name type="common">Perkinsus atlanticus</name>
    <dbReference type="NCBI Taxonomy" id="32597"/>
    <lineage>
        <taxon>Eukaryota</taxon>
        <taxon>Sar</taxon>
        <taxon>Alveolata</taxon>
        <taxon>Perkinsozoa</taxon>
        <taxon>Perkinsea</taxon>
        <taxon>Perkinsida</taxon>
        <taxon>Perkinsidae</taxon>
        <taxon>Perkinsus</taxon>
    </lineage>
</organism>
<dbReference type="Proteomes" id="UP000553632">
    <property type="component" value="Unassembled WGS sequence"/>
</dbReference>
<reference evidence="2 3" key="1">
    <citation type="submission" date="2020-04" db="EMBL/GenBank/DDBJ databases">
        <title>Perkinsus olseni comparative genomics.</title>
        <authorList>
            <person name="Bogema D.R."/>
        </authorList>
    </citation>
    <scope>NUCLEOTIDE SEQUENCE [LARGE SCALE GENOMIC DNA]</scope>
    <source>
        <strain evidence="2 3">ATCC PRA-207</strain>
    </source>
</reference>
<comment type="caution">
    <text evidence="2">The sequence shown here is derived from an EMBL/GenBank/DDBJ whole genome shotgun (WGS) entry which is preliminary data.</text>
</comment>
<evidence type="ECO:0000256" key="1">
    <source>
        <dbReference type="SAM" id="MobiDB-lite"/>
    </source>
</evidence>
<feature type="region of interest" description="Disordered" evidence="1">
    <location>
        <begin position="1"/>
        <end position="45"/>
    </location>
</feature>
<gene>
    <name evidence="2" type="ORF">FOZ63_018542</name>
</gene>
<feature type="non-terminal residue" evidence="2">
    <location>
        <position position="1"/>
    </location>
</feature>
<keyword evidence="3" id="KW-1185">Reference proteome</keyword>
<feature type="compositionally biased region" description="Basic and acidic residues" evidence="1">
    <location>
        <begin position="1"/>
        <end position="19"/>
    </location>
</feature>
<dbReference type="EMBL" id="JABANO010030159">
    <property type="protein sequence ID" value="KAF4712350.1"/>
    <property type="molecule type" value="Genomic_DNA"/>
</dbReference>
<feature type="non-terminal residue" evidence="2">
    <location>
        <position position="125"/>
    </location>
</feature>
<name>A0A7J6QYC1_PEROL</name>
<dbReference type="AlphaFoldDB" id="A0A7J6QYC1"/>
<evidence type="ECO:0000313" key="3">
    <source>
        <dbReference type="Proteomes" id="UP000553632"/>
    </source>
</evidence>
<accession>A0A7J6QYC1</accession>
<protein>
    <submittedName>
        <fullName evidence="2">Uncharacterized protein</fullName>
    </submittedName>
</protein>